<comment type="similarity">
    <text evidence="1">Belongs to the GerABKA family.</text>
</comment>
<dbReference type="GO" id="GO:0016020">
    <property type="term" value="C:membrane"/>
    <property type="evidence" value="ECO:0007669"/>
    <property type="project" value="InterPro"/>
</dbReference>
<accession>A0A6C0NTR1</accession>
<organism evidence="4 5">
    <name type="scientific">Paenibacillus rhizovicinus</name>
    <dbReference type="NCBI Taxonomy" id="2704463"/>
    <lineage>
        <taxon>Bacteria</taxon>
        <taxon>Bacillati</taxon>
        <taxon>Bacillota</taxon>
        <taxon>Bacilli</taxon>
        <taxon>Bacillales</taxon>
        <taxon>Paenibacillaceae</taxon>
        <taxon>Paenibacillus</taxon>
    </lineage>
</organism>
<evidence type="ECO:0000256" key="2">
    <source>
        <dbReference type="ARBA" id="ARBA00023136"/>
    </source>
</evidence>
<keyword evidence="2 3" id="KW-0472">Membrane</keyword>
<dbReference type="AlphaFoldDB" id="A0A6C0NTR1"/>
<dbReference type="PIRSF" id="PIRSF005690">
    <property type="entry name" value="GerBA"/>
    <property type="match status" value="1"/>
</dbReference>
<feature type="transmembrane region" description="Helical" evidence="3">
    <location>
        <begin position="360"/>
        <end position="381"/>
    </location>
</feature>
<evidence type="ECO:0000313" key="4">
    <source>
        <dbReference type="EMBL" id="QHW29610.1"/>
    </source>
</evidence>
<dbReference type="KEGG" id="prz:GZH47_01345"/>
<feature type="transmembrane region" description="Helical" evidence="3">
    <location>
        <begin position="270"/>
        <end position="288"/>
    </location>
</feature>
<dbReference type="EMBL" id="CP048286">
    <property type="protein sequence ID" value="QHW29610.1"/>
    <property type="molecule type" value="Genomic_DNA"/>
</dbReference>
<gene>
    <name evidence="4" type="ORF">GZH47_01345</name>
</gene>
<keyword evidence="3" id="KW-1133">Transmembrane helix</keyword>
<dbReference type="Proteomes" id="UP000479114">
    <property type="component" value="Chromosome"/>
</dbReference>
<dbReference type="InterPro" id="IPR004995">
    <property type="entry name" value="Spore_Ger"/>
</dbReference>
<dbReference type="PANTHER" id="PTHR22550">
    <property type="entry name" value="SPORE GERMINATION PROTEIN"/>
    <property type="match status" value="1"/>
</dbReference>
<keyword evidence="3" id="KW-0812">Transmembrane</keyword>
<keyword evidence="5" id="KW-1185">Reference proteome</keyword>
<dbReference type="GO" id="GO:0009847">
    <property type="term" value="P:spore germination"/>
    <property type="evidence" value="ECO:0007669"/>
    <property type="project" value="InterPro"/>
</dbReference>
<sequence length="440" mass="48632">MKRFDLQGAVSGLAHSGDLVSRELRVEQESAQLMYLSSLCDKNGIQTTIMQAFAASGDLSEFEAKLSLLPGFERLTAKPQASDKLLRGCALIVFRDSICAVEMKKPSLSKPMETCQESILQGPQNSFSEDIDTNVQIMRTRYPSKDLRVEYSEIGTESRTQLAIVFDASKVDPALLLELDKRLTEIDAAVIQASNQLQMLLSNRYEFFPTLFVTDRPDRSVLSLSKGKVVLLLNGTPFSIILPAVFYDFITSMDDVYQYPWITRPLQVLRYLSVFITTTLPALYVAAVSYNPEFFRAQLALEIAGSRAAVPYASFYEVFFMLFLTEALTEASIRLPKHIGSTATTVGGLILGEAAQEAGLVSSIMIIIASSVAISNFVIPINTMSYAMRVIKFPLIICAMYFGLVGVVTGIFGFIVYAASLRSFGRPYLKLFAGEAKKSR</sequence>
<feature type="transmembrane region" description="Helical" evidence="3">
    <location>
        <begin position="393"/>
        <end position="419"/>
    </location>
</feature>
<name>A0A6C0NTR1_9BACL</name>
<evidence type="ECO:0000313" key="5">
    <source>
        <dbReference type="Proteomes" id="UP000479114"/>
    </source>
</evidence>
<dbReference type="Pfam" id="PF03323">
    <property type="entry name" value="GerA"/>
    <property type="match status" value="1"/>
</dbReference>
<feature type="transmembrane region" description="Helical" evidence="3">
    <location>
        <begin position="229"/>
        <end position="250"/>
    </location>
</feature>
<dbReference type="RefSeq" id="WP_162638180.1">
    <property type="nucleotide sequence ID" value="NZ_CP048286.1"/>
</dbReference>
<proteinExistence type="inferred from homology"/>
<dbReference type="PANTHER" id="PTHR22550:SF5">
    <property type="entry name" value="LEUCINE ZIPPER PROTEIN 4"/>
    <property type="match status" value="1"/>
</dbReference>
<evidence type="ECO:0000256" key="3">
    <source>
        <dbReference type="SAM" id="Phobius"/>
    </source>
</evidence>
<reference evidence="4 5" key="1">
    <citation type="submission" date="2020-02" db="EMBL/GenBank/DDBJ databases">
        <title>Paenibacillus sp. nov., isolated from rhizosphere soil of tomato.</title>
        <authorList>
            <person name="Weon H.-Y."/>
            <person name="Lee S.A."/>
        </authorList>
    </citation>
    <scope>NUCLEOTIDE SEQUENCE [LARGE SCALE GENOMIC DNA]</scope>
    <source>
        <strain evidence="4 5">14171R-81</strain>
    </source>
</reference>
<dbReference type="InterPro" id="IPR050768">
    <property type="entry name" value="UPF0353/GerABKA_families"/>
</dbReference>
<protein>
    <submittedName>
        <fullName evidence="4">Spore germination protein</fullName>
    </submittedName>
</protein>
<evidence type="ECO:0000256" key="1">
    <source>
        <dbReference type="ARBA" id="ARBA00005278"/>
    </source>
</evidence>